<evidence type="ECO:0000256" key="5">
    <source>
        <dbReference type="SAM" id="Phobius"/>
    </source>
</evidence>
<dbReference type="GO" id="GO:0016020">
    <property type="term" value="C:membrane"/>
    <property type="evidence" value="ECO:0007669"/>
    <property type="project" value="UniProtKB-SubCell"/>
</dbReference>
<proteinExistence type="predicted"/>
<feature type="non-terminal residue" evidence="7">
    <location>
        <position position="47"/>
    </location>
</feature>
<sequence length="47" mass="5200">MLKLFTKYTSIGILNTLIHWVVFAVCLYGLHTNQALANFAGFVIAVS</sequence>
<evidence type="ECO:0000259" key="6">
    <source>
        <dbReference type="Pfam" id="PF04138"/>
    </source>
</evidence>
<dbReference type="Proteomes" id="UP000322844">
    <property type="component" value="Unassembled WGS sequence"/>
</dbReference>
<evidence type="ECO:0000256" key="2">
    <source>
        <dbReference type="ARBA" id="ARBA00022692"/>
    </source>
</evidence>
<gene>
    <name evidence="7" type="ORF">E4977_24160</name>
</gene>
<comment type="caution">
    <text evidence="7">The sequence shown here is derived from an EMBL/GenBank/DDBJ whole genome shotgun (WGS) entry which is preliminary data.</text>
</comment>
<feature type="domain" description="GtrA/DPMS transmembrane" evidence="6">
    <location>
        <begin position="7"/>
        <end position="46"/>
    </location>
</feature>
<protein>
    <submittedName>
        <fullName evidence="7">GtrA family protein</fullName>
    </submittedName>
</protein>
<feature type="transmembrane region" description="Helical" evidence="5">
    <location>
        <begin position="12"/>
        <end position="30"/>
    </location>
</feature>
<dbReference type="InterPro" id="IPR007267">
    <property type="entry name" value="GtrA_DPMS_TM"/>
</dbReference>
<dbReference type="AlphaFoldDB" id="A0A6C8LKZ4"/>
<dbReference type="Pfam" id="PF04138">
    <property type="entry name" value="GtrA_DPMS_TM"/>
    <property type="match status" value="1"/>
</dbReference>
<accession>A0A6C8LKZ4</accession>
<reference evidence="7 8" key="1">
    <citation type="journal article" date="2019" name="Proc. Natl. Acad. Sci. U.S.A.">
        <title>Microbiome composition shapes rapid genomic adaptation of Drosophila melanogaster.</title>
        <authorList>
            <person name="Rudman S.M."/>
            <person name="Greenblum S."/>
            <person name="Hughes R.C."/>
            <person name="Rajpurohit S."/>
            <person name="Kiratli O."/>
            <person name="Lowder D.B."/>
            <person name="Lemmon S.G."/>
            <person name="Petrov D.A."/>
            <person name="Chaston J.M."/>
            <person name="Schmidt P."/>
        </authorList>
    </citation>
    <scope>NUCLEOTIDE SEQUENCE [LARGE SCALE GENOMIC DNA]</scope>
    <source>
        <strain evidence="7 8">ME2L-19-307</strain>
    </source>
</reference>
<keyword evidence="3 5" id="KW-1133">Transmembrane helix</keyword>
<comment type="subcellular location">
    <subcellularLocation>
        <location evidence="1">Membrane</location>
        <topology evidence="1">Multi-pass membrane protein</topology>
    </subcellularLocation>
</comment>
<evidence type="ECO:0000313" key="7">
    <source>
        <dbReference type="EMBL" id="KAA6954417.1"/>
    </source>
</evidence>
<evidence type="ECO:0000256" key="4">
    <source>
        <dbReference type="ARBA" id="ARBA00023136"/>
    </source>
</evidence>
<evidence type="ECO:0000313" key="8">
    <source>
        <dbReference type="Proteomes" id="UP000322844"/>
    </source>
</evidence>
<keyword evidence="4 5" id="KW-0472">Membrane</keyword>
<evidence type="ECO:0000256" key="1">
    <source>
        <dbReference type="ARBA" id="ARBA00004141"/>
    </source>
</evidence>
<dbReference type="EMBL" id="SRDL01000022">
    <property type="protein sequence ID" value="KAA6954417.1"/>
    <property type="molecule type" value="Genomic_DNA"/>
</dbReference>
<evidence type="ECO:0000256" key="3">
    <source>
        <dbReference type="ARBA" id="ARBA00022989"/>
    </source>
</evidence>
<name>A0A6C8LKZ4_SALET</name>
<dbReference type="RefSeq" id="WP_182910534.1">
    <property type="nucleotide sequence ID" value="NZ_QYWE01000042.1"/>
</dbReference>
<dbReference type="GO" id="GO:0000271">
    <property type="term" value="P:polysaccharide biosynthetic process"/>
    <property type="evidence" value="ECO:0007669"/>
    <property type="project" value="InterPro"/>
</dbReference>
<keyword evidence="2 5" id="KW-0812">Transmembrane</keyword>
<organism evidence="7 8">
    <name type="scientific">Salmonella enterica subsp. enterica serovar Lubbock</name>
    <dbReference type="NCBI Taxonomy" id="2077273"/>
    <lineage>
        <taxon>Bacteria</taxon>
        <taxon>Pseudomonadati</taxon>
        <taxon>Pseudomonadota</taxon>
        <taxon>Gammaproteobacteria</taxon>
        <taxon>Enterobacterales</taxon>
        <taxon>Enterobacteriaceae</taxon>
        <taxon>Salmonella</taxon>
    </lineage>
</organism>